<dbReference type="AlphaFoldDB" id="A0A8H4R6D5"/>
<sequence length="273" mass="31130">MPKGAVPASAAELKKEANALYCKKRFNDAEKLYTQIIIQEGRVRTTPEEFMKTIWSNRAACYIELGEYDRAIMDLSLVLGKERPTSTTGVYPKAYYRLALCFLELGYYEESRRYFDDYVKLTGENAFQDPVAKELQDRIAKHPPTAKGDSESKKRPVMYLIKVLTDDINSAGIIKHEQVPASFCVANINPVREQLKEYLATTILKYNDEIFHMRPWRCWNCGQRAASLSHTPTSYLSHIVPTIISFILPVCGKDGPCDKEAEKFMYENLSGLT</sequence>
<dbReference type="PROSITE" id="PS50005">
    <property type="entry name" value="TPR"/>
    <property type="match status" value="1"/>
</dbReference>
<gene>
    <name evidence="2" type="ORF">D9613_009378</name>
</gene>
<dbReference type="InterPro" id="IPR019734">
    <property type="entry name" value="TPR_rpt"/>
</dbReference>
<dbReference type="Pfam" id="PF13181">
    <property type="entry name" value="TPR_8"/>
    <property type="match status" value="1"/>
</dbReference>
<protein>
    <submittedName>
        <fullName evidence="2">Uncharacterized protein</fullName>
    </submittedName>
</protein>
<dbReference type="SMART" id="SM00028">
    <property type="entry name" value="TPR"/>
    <property type="match status" value="3"/>
</dbReference>
<dbReference type="InterPro" id="IPR011990">
    <property type="entry name" value="TPR-like_helical_dom_sf"/>
</dbReference>
<dbReference type="Proteomes" id="UP000521872">
    <property type="component" value="Unassembled WGS sequence"/>
</dbReference>
<feature type="repeat" description="TPR" evidence="1">
    <location>
        <begin position="92"/>
        <end position="125"/>
    </location>
</feature>
<accession>A0A8H4R6D5</accession>
<keyword evidence="3" id="KW-1185">Reference proteome</keyword>
<evidence type="ECO:0000313" key="3">
    <source>
        <dbReference type="Proteomes" id="UP000521872"/>
    </source>
</evidence>
<name>A0A8H4R6D5_9AGAR</name>
<evidence type="ECO:0000313" key="2">
    <source>
        <dbReference type="EMBL" id="KAF4622552.1"/>
    </source>
</evidence>
<reference evidence="2 3" key="1">
    <citation type="submission" date="2019-12" db="EMBL/GenBank/DDBJ databases">
        <authorList>
            <person name="Floudas D."/>
            <person name="Bentzer J."/>
            <person name="Ahren D."/>
            <person name="Johansson T."/>
            <person name="Persson P."/>
            <person name="Tunlid A."/>
        </authorList>
    </citation>
    <scope>NUCLEOTIDE SEQUENCE [LARGE SCALE GENOMIC DNA]</scope>
    <source>
        <strain evidence="2 3">CBS 102.39</strain>
    </source>
</reference>
<organism evidence="2 3">
    <name type="scientific">Agrocybe pediades</name>
    <dbReference type="NCBI Taxonomy" id="84607"/>
    <lineage>
        <taxon>Eukaryota</taxon>
        <taxon>Fungi</taxon>
        <taxon>Dikarya</taxon>
        <taxon>Basidiomycota</taxon>
        <taxon>Agaricomycotina</taxon>
        <taxon>Agaricomycetes</taxon>
        <taxon>Agaricomycetidae</taxon>
        <taxon>Agaricales</taxon>
        <taxon>Agaricineae</taxon>
        <taxon>Strophariaceae</taxon>
        <taxon>Agrocybe</taxon>
    </lineage>
</organism>
<comment type="caution">
    <text evidence="2">The sequence shown here is derived from an EMBL/GenBank/DDBJ whole genome shotgun (WGS) entry which is preliminary data.</text>
</comment>
<dbReference type="InterPro" id="IPR052758">
    <property type="entry name" value="SRC_co-chaperone"/>
</dbReference>
<proteinExistence type="predicted"/>
<dbReference type="PANTHER" id="PTHR44200">
    <property type="entry name" value="DNAJ HOMOLOG SUBFAMILY C MEMBER 7"/>
    <property type="match status" value="1"/>
</dbReference>
<dbReference type="EMBL" id="JAACJL010000002">
    <property type="protein sequence ID" value="KAF4622552.1"/>
    <property type="molecule type" value="Genomic_DNA"/>
</dbReference>
<keyword evidence="1" id="KW-0802">TPR repeat</keyword>
<dbReference type="PANTHER" id="PTHR44200:SF1">
    <property type="entry name" value="DNAJ HOMOLOG SUBFAMILY C MEMBER 7"/>
    <property type="match status" value="1"/>
</dbReference>
<dbReference type="SUPFAM" id="SSF48452">
    <property type="entry name" value="TPR-like"/>
    <property type="match status" value="1"/>
</dbReference>
<dbReference type="Gene3D" id="1.25.40.10">
    <property type="entry name" value="Tetratricopeptide repeat domain"/>
    <property type="match status" value="1"/>
</dbReference>
<evidence type="ECO:0000256" key="1">
    <source>
        <dbReference type="PROSITE-ProRule" id="PRU00339"/>
    </source>
</evidence>